<evidence type="ECO:0000313" key="2">
    <source>
        <dbReference type="Proteomes" id="UP000594404"/>
    </source>
</evidence>
<name>A0A7S9RIU0_9BACT</name>
<protein>
    <submittedName>
        <fullName evidence="1">Uncharacterized protein</fullName>
    </submittedName>
</protein>
<dbReference type="RefSeq" id="WP_159071404.1">
    <property type="nucleotide sequence ID" value="NZ_CP049266.1"/>
</dbReference>
<organism evidence="1 2">
    <name type="scientific">Campylobacter concisus</name>
    <dbReference type="NCBI Taxonomy" id="199"/>
    <lineage>
        <taxon>Bacteria</taxon>
        <taxon>Pseudomonadati</taxon>
        <taxon>Campylobacterota</taxon>
        <taxon>Epsilonproteobacteria</taxon>
        <taxon>Campylobacterales</taxon>
        <taxon>Campylobacteraceae</taxon>
        <taxon>Campylobacter</taxon>
    </lineage>
</organism>
<proteinExistence type="predicted"/>
<dbReference type="EMBL" id="CP049266">
    <property type="protein sequence ID" value="QPH92478.1"/>
    <property type="molecule type" value="Genomic_DNA"/>
</dbReference>
<dbReference type="AlphaFoldDB" id="A0A7S9RIU0"/>
<dbReference type="Proteomes" id="UP000594404">
    <property type="component" value="Chromosome"/>
</dbReference>
<sequence>MINFNELPHAAKLSGALSNKQLALVSLAAYAAAGDADKLKVALQNARDALKSL</sequence>
<accession>A0A7S9RIU0</accession>
<gene>
    <name evidence="1" type="ORF">CVT01_08160</name>
</gene>
<reference evidence="1 2" key="1">
    <citation type="journal article" date="2018" name="Emerg. Microbes Infect.">
        <title>Genomic analysis of oral Campylobacter concisus strains identified a potential bacterial molecular marker associated with active Crohn's disease.</title>
        <authorList>
            <person name="Liu F."/>
            <person name="Ma R."/>
            <person name="Tay C.Y.A."/>
            <person name="Octavia S."/>
            <person name="Lan R."/>
            <person name="Chung H.K.L."/>
            <person name="Riordan S.M."/>
            <person name="Grimm M.C."/>
            <person name="Leong R.W."/>
            <person name="Tanaka M.M."/>
            <person name="Connor S."/>
            <person name="Zhang L."/>
        </authorList>
    </citation>
    <scope>NUCLEOTIDE SEQUENCE [LARGE SCALE GENOMIC DNA]</scope>
    <source>
        <strain evidence="1 2">P1CDO3</strain>
    </source>
</reference>
<evidence type="ECO:0000313" key="1">
    <source>
        <dbReference type="EMBL" id="QPH92478.1"/>
    </source>
</evidence>